<feature type="domain" description="FH2" evidence="3">
    <location>
        <begin position="625"/>
        <end position="1003"/>
    </location>
</feature>
<feature type="region of interest" description="Disordered" evidence="1">
    <location>
        <begin position="525"/>
        <end position="581"/>
    </location>
</feature>
<dbReference type="InterPro" id="IPR051425">
    <property type="entry name" value="Formin_Homology"/>
</dbReference>
<dbReference type="PROSITE" id="PS51444">
    <property type="entry name" value="FH2"/>
    <property type="match status" value="1"/>
</dbReference>
<dbReference type="InterPro" id="IPR036034">
    <property type="entry name" value="PDZ_sf"/>
</dbReference>
<dbReference type="Pfam" id="PF02181">
    <property type="entry name" value="FH2"/>
    <property type="match status" value="2"/>
</dbReference>
<sequence length="1003" mass="113481">QGKDSPFSQNLFTFSSDLRHEDGSLIFIPKKHRQRFDDTVSQNVINRLCRSKSISEPHGRIRRSRSEDHSDRHRGSKRASSVPRDGGEPGGRGEAERDRGLRKSVSGIPVGLKQIIRVYRGKKHFGFTLRGHAPVCIDSVIPDSPAEECGLKPGDRILFLNGLDMRNCSHEKVVSMLQGSGAVPTLVVEEGPSDFSSDQTDADESSSLAPATFSLQWVAEILPPSIKVHGRTFSQQLEHLLTIQERYSVCKALETFFQHRNVDTLIVDVFPVLDTPAKQLIWKFIYQLLTYDEQERCQGKLSRFLGYKIELDFYPFFAPSALFCSASSALLPGWRWMVDEHVSLFMLYCALGIHIDESGSPEERQSGDGTSFPESPDLNHNVRYLLRGKILTSRWPKYKSRPSFLMCVSTGNRKSGLSLSWKEPLPTPVYEIHHQSSVDSNPYVSLESPPASPHHSDSGHNVLTHRKKLFTFSRPPRSRDTDKFLDSLSEQLGHRVTLVDDFVPGENDYEEMSFQEDQEIGFMPRQLSSGSSEDHSSSDEASSPCYSSGSEPIPPPPTQSPPPPPPLQALIPPPIPFTDPLPPVRFSPEHVPLLSNCFSIFKAPPPPPPPLPPPCDPPPLPKLGQKASDANHMSVKRLRWEQVENSEGTIWGQLGEDSEYDKLTDMVKHLDLDLHFGTQRRSKPAFQPENLKKKDVVEILSHKKAYNASILIAHLKISPEELRQVLMNMTTDRLEPAHIKQLLLYAPDEEEVKQYEQFDQDPGKLSEPDQFIFQMLMVPDYKTRLRSLYFKTTLQERTEEMKIAYDYIYKASVELRSSKKLAKILEFVLAMGNYLNNGQPKSNRTTSFKINFLTEHNQNSRREIHLSPHFVSMGLLPHLQYFPVTVNQRAITTELSDLHSTVQDIRAACQKIQSTPDDHFTSVMSTFLENSHPAIQSLESLQTRAMEEFSKVASYFGEDSKSSSTETFFGIFSEFVSKFERALSEIQTPENPRSPRLSSPLAW</sequence>
<dbReference type="SUPFAM" id="SSF101447">
    <property type="entry name" value="Formin homology 2 domain (FH2 domain)"/>
    <property type="match status" value="1"/>
</dbReference>
<feature type="domain" description="PDZ" evidence="2">
    <location>
        <begin position="115"/>
        <end position="192"/>
    </location>
</feature>
<dbReference type="PANTHER" id="PTHR45725">
    <property type="entry name" value="FORMIN HOMOLOGY 2 FAMILY MEMBER"/>
    <property type="match status" value="1"/>
</dbReference>
<dbReference type="PANTHER" id="PTHR45725:SF12">
    <property type="entry name" value="DELPHILIN-RELATED"/>
    <property type="match status" value="1"/>
</dbReference>
<protein>
    <submittedName>
        <fullName evidence="4">Glutamate receptor, ionotropic, delta 2 (Grid2) interacting protein, b</fullName>
    </submittedName>
</protein>
<dbReference type="SUPFAM" id="SSF50156">
    <property type="entry name" value="PDZ domain-like"/>
    <property type="match status" value="1"/>
</dbReference>
<dbReference type="Gene3D" id="1.20.1160.20">
    <property type="match status" value="1"/>
</dbReference>
<organism evidence="4 5">
    <name type="scientific">Neolamprologus brichardi</name>
    <name type="common">Fairy cichlid</name>
    <name type="synonym">Lamprologus brichardi</name>
    <dbReference type="NCBI Taxonomy" id="32507"/>
    <lineage>
        <taxon>Eukaryota</taxon>
        <taxon>Metazoa</taxon>
        <taxon>Chordata</taxon>
        <taxon>Craniata</taxon>
        <taxon>Vertebrata</taxon>
        <taxon>Euteleostomi</taxon>
        <taxon>Actinopterygii</taxon>
        <taxon>Neopterygii</taxon>
        <taxon>Teleostei</taxon>
        <taxon>Neoteleostei</taxon>
        <taxon>Acanthomorphata</taxon>
        <taxon>Ovalentaria</taxon>
        <taxon>Cichlomorphae</taxon>
        <taxon>Cichliformes</taxon>
        <taxon>Cichlidae</taxon>
        <taxon>African cichlids</taxon>
        <taxon>Pseudocrenilabrinae</taxon>
        <taxon>Lamprologini</taxon>
        <taxon>Neolamprologus</taxon>
    </lineage>
</organism>
<dbReference type="GeneTree" id="ENSGT00940000157625"/>
<feature type="region of interest" description="Disordered" evidence="1">
    <location>
        <begin position="51"/>
        <end position="102"/>
    </location>
</feature>
<dbReference type="Proteomes" id="UP000261580">
    <property type="component" value="Unassembled WGS sequence"/>
</dbReference>
<feature type="region of interest" description="Disordered" evidence="1">
    <location>
        <begin position="440"/>
        <end position="461"/>
    </location>
</feature>
<evidence type="ECO:0000313" key="5">
    <source>
        <dbReference type="Proteomes" id="UP000261580"/>
    </source>
</evidence>
<dbReference type="SMART" id="SM00498">
    <property type="entry name" value="FH2"/>
    <property type="match status" value="1"/>
</dbReference>
<reference evidence="4" key="1">
    <citation type="submission" date="2025-08" db="UniProtKB">
        <authorList>
            <consortium name="Ensembl"/>
        </authorList>
    </citation>
    <scope>IDENTIFICATION</scope>
</reference>
<dbReference type="Ensembl" id="ENSNBRT00000026041.1">
    <property type="protein sequence ID" value="ENSNBRP00000025379.1"/>
    <property type="gene ID" value="ENSNBRG00000019207.1"/>
</dbReference>
<dbReference type="Pfam" id="PF00595">
    <property type="entry name" value="PDZ"/>
    <property type="match status" value="1"/>
</dbReference>
<evidence type="ECO:0000259" key="3">
    <source>
        <dbReference type="PROSITE" id="PS51444"/>
    </source>
</evidence>
<dbReference type="Gene3D" id="1.20.58.2220">
    <property type="entry name" value="Formin, FH2 domain"/>
    <property type="match status" value="1"/>
</dbReference>
<dbReference type="InterPro" id="IPR042201">
    <property type="entry name" value="FH2_Formin_sf"/>
</dbReference>
<keyword evidence="5" id="KW-1185">Reference proteome</keyword>
<dbReference type="CDD" id="cd06744">
    <property type="entry name" value="PDZ2_L-delphilin-like"/>
    <property type="match status" value="1"/>
</dbReference>
<proteinExistence type="predicted"/>
<reference evidence="4" key="2">
    <citation type="submission" date="2025-09" db="UniProtKB">
        <authorList>
            <consortium name="Ensembl"/>
        </authorList>
    </citation>
    <scope>IDENTIFICATION</scope>
</reference>
<feature type="compositionally biased region" description="Pro residues" evidence="1">
    <location>
        <begin position="552"/>
        <end position="581"/>
    </location>
</feature>
<feature type="compositionally biased region" description="Basic and acidic residues" evidence="1">
    <location>
        <begin position="85"/>
        <end position="101"/>
    </location>
</feature>
<dbReference type="AlphaFoldDB" id="A0A3Q4N2M3"/>
<dbReference type="SMART" id="SM00228">
    <property type="entry name" value="PDZ"/>
    <property type="match status" value="1"/>
</dbReference>
<evidence type="ECO:0000313" key="4">
    <source>
        <dbReference type="Ensembl" id="ENSNBRP00000025379.1"/>
    </source>
</evidence>
<evidence type="ECO:0000256" key="1">
    <source>
        <dbReference type="SAM" id="MobiDB-lite"/>
    </source>
</evidence>
<dbReference type="InterPro" id="IPR015425">
    <property type="entry name" value="FH2_Formin"/>
</dbReference>
<dbReference type="PROSITE" id="PS50106">
    <property type="entry name" value="PDZ"/>
    <property type="match status" value="1"/>
</dbReference>
<feature type="compositionally biased region" description="Basic and acidic residues" evidence="1">
    <location>
        <begin position="53"/>
        <end position="73"/>
    </location>
</feature>
<name>A0A3Q4N2M3_NEOBR</name>
<dbReference type="Gene3D" id="2.30.42.10">
    <property type="match status" value="1"/>
</dbReference>
<dbReference type="Bgee" id="ENSNBRG00000019207">
    <property type="expression patterns" value="Expressed in brain and 2 other cell types or tissues"/>
</dbReference>
<accession>A0A3Q4N2M3</accession>
<evidence type="ECO:0000259" key="2">
    <source>
        <dbReference type="PROSITE" id="PS50106"/>
    </source>
</evidence>
<dbReference type="InterPro" id="IPR001478">
    <property type="entry name" value="PDZ"/>
</dbReference>
<dbReference type="CDD" id="cd07355">
    <property type="entry name" value="HN_L-delphilin-R2_like"/>
    <property type="match status" value="1"/>
</dbReference>